<reference evidence="2" key="1">
    <citation type="submission" date="2020-04" db="EMBL/GenBank/DDBJ databases">
        <title>Deep metagenomics examines the oral microbiome during advanced dental caries in children, revealing novel taxa and co-occurrences with host molecules.</title>
        <authorList>
            <person name="Baker J.L."/>
            <person name="Morton J.T."/>
            <person name="Dinis M."/>
            <person name="Alvarez R."/>
            <person name="Tran N.C."/>
            <person name="Knight R."/>
            <person name="Edlund A."/>
        </authorList>
    </citation>
    <scope>NUCLEOTIDE SEQUENCE</scope>
    <source>
        <strain evidence="2">JCVI_22A_bin.2</strain>
    </source>
</reference>
<keyword evidence="1" id="KW-0812">Transmembrane</keyword>
<sequence length="104" mass="11401">MNKAAQVIKNLSQGFLISGILSALMGAYYLFAKAGLPLQDPPLALKIQYEIDFGVGEKMLMLGLTCLFIGCIGYTVAWICSKTEKVQEPNKYQAGRPSRPNETN</sequence>
<feature type="transmembrane region" description="Helical" evidence="1">
    <location>
        <begin position="12"/>
        <end position="31"/>
    </location>
</feature>
<feature type="transmembrane region" description="Helical" evidence="1">
    <location>
        <begin position="59"/>
        <end position="81"/>
    </location>
</feature>
<keyword evidence="1" id="KW-0472">Membrane</keyword>
<dbReference type="Proteomes" id="UP000772566">
    <property type="component" value="Unassembled WGS sequence"/>
</dbReference>
<keyword evidence="1" id="KW-1133">Transmembrane helix</keyword>
<evidence type="ECO:0000256" key="1">
    <source>
        <dbReference type="SAM" id="Phobius"/>
    </source>
</evidence>
<comment type="caution">
    <text evidence="2">The sequence shown here is derived from an EMBL/GenBank/DDBJ whole genome shotgun (WGS) entry which is preliminary data.</text>
</comment>
<evidence type="ECO:0000313" key="2">
    <source>
        <dbReference type="EMBL" id="MBF4809235.1"/>
    </source>
</evidence>
<dbReference type="AlphaFoldDB" id="A0A930W472"/>
<evidence type="ECO:0000313" key="3">
    <source>
        <dbReference type="Proteomes" id="UP000772566"/>
    </source>
</evidence>
<proteinExistence type="predicted"/>
<name>A0A930W472_9ACTN</name>
<dbReference type="EMBL" id="JABZGT010000161">
    <property type="protein sequence ID" value="MBF4809235.1"/>
    <property type="molecule type" value="Genomic_DNA"/>
</dbReference>
<organism evidence="2 3">
    <name type="scientific">Lancefieldella parvula</name>
    <dbReference type="NCBI Taxonomy" id="1382"/>
    <lineage>
        <taxon>Bacteria</taxon>
        <taxon>Bacillati</taxon>
        <taxon>Actinomycetota</taxon>
        <taxon>Coriobacteriia</taxon>
        <taxon>Coriobacteriales</taxon>
        <taxon>Atopobiaceae</taxon>
        <taxon>Lancefieldella</taxon>
    </lineage>
</organism>
<gene>
    <name evidence="2" type="ORF">HXK23_03310</name>
</gene>
<protein>
    <submittedName>
        <fullName evidence="2">Uncharacterized protein</fullName>
    </submittedName>
</protein>
<accession>A0A930W472</accession>